<dbReference type="PANTHER" id="PTHR11697:SF230">
    <property type="entry name" value="ZINC FINGER, MYM DOMAIN CONTAINING 1"/>
    <property type="match status" value="1"/>
</dbReference>
<dbReference type="AlphaFoldDB" id="V4L4E4"/>
<keyword evidence="1" id="KW-1133">Transmembrane helix</keyword>
<reference evidence="2 3" key="1">
    <citation type="journal article" date="2013" name="Front. Plant Sci.">
        <title>The Reference Genome of the Halophytic Plant Eutrema salsugineum.</title>
        <authorList>
            <person name="Yang R."/>
            <person name="Jarvis D.E."/>
            <person name="Chen H."/>
            <person name="Beilstein M.A."/>
            <person name="Grimwood J."/>
            <person name="Jenkins J."/>
            <person name="Shu S."/>
            <person name="Prochnik S."/>
            <person name="Xin M."/>
            <person name="Ma C."/>
            <person name="Schmutz J."/>
            <person name="Wing R.A."/>
            <person name="Mitchell-Olds T."/>
            <person name="Schumaker K.S."/>
            <person name="Wang X."/>
        </authorList>
    </citation>
    <scope>NUCLEOTIDE SEQUENCE [LARGE SCALE GENOMIC DNA]</scope>
</reference>
<proteinExistence type="predicted"/>
<gene>
    <name evidence="2" type="ORF">EUTSA_v10002772mg</name>
</gene>
<dbReference type="EMBL" id="KI517609">
    <property type="protein sequence ID" value="ESQ37162.1"/>
    <property type="molecule type" value="Genomic_DNA"/>
</dbReference>
<dbReference type="Gramene" id="ESQ37162">
    <property type="protein sequence ID" value="ESQ37162"/>
    <property type="gene ID" value="EUTSA_v10002772mg"/>
</dbReference>
<dbReference type="KEGG" id="eus:EUTSA_v10002772mg"/>
<name>V4L4E4_EUTSA</name>
<keyword evidence="1" id="KW-0812">Transmembrane</keyword>
<dbReference type="Proteomes" id="UP000030689">
    <property type="component" value="Unassembled WGS sequence"/>
</dbReference>
<evidence type="ECO:0000256" key="1">
    <source>
        <dbReference type="SAM" id="Phobius"/>
    </source>
</evidence>
<protein>
    <submittedName>
        <fullName evidence="2">Uncharacterized protein</fullName>
    </submittedName>
</protein>
<sequence>MKLSEFYSFDFSSRECISFKQQLDIYINNVRSDEKFTHLQNFAELPRMLVEARKHMSFPLVYRFLKLILILLVVTATVEIYFLAMKIVKTNRRNRM</sequence>
<keyword evidence="1" id="KW-0472">Membrane</keyword>
<dbReference type="OMA" id="FAELPRM"/>
<keyword evidence="3" id="KW-1185">Reference proteome</keyword>
<evidence type="ECO:0000313" key="3">
    <source>
        <dbReference type="Proteomes" id="UP000030689"/>
    </source>
</evidence>
<evidence type="ECO:0000313" key="2">
    <source>
        <dbReference type="EMBL" id="ESQ37162.1"/>
    </source>
</evidence>
<accession>V4L4E4</accession>
<feature type="transmembrane region" description="Helical" evidence="1">
    <location>
        <begin position="64"/>
        <end position="88"/>
    </location>
</feature>
<dbReference type="PANTHER" id="PTHR11697">
    <property type="entry name" value="GENERAL TRANSCRIPTION FACTOR 2-RELATED ZINC FINGER PROTEIN"/>
    <property type="match status" value="1"/>
</dbReference>
<dbReference type="InterPro" id="IPR055298">
    <property type="entry name" value="AtLOH3-like"/>
</dbReference>
<organism evidence="2 3">
    <name type="scientific">Eutrema salsugineum</name>
    <name type="common">Saltwater cress</name>
    <name type="synonym">Sisymbrium salsugineum</name>
    <dbReference type="NCBI Taxonomy" id="72664"/>
    <lineage>
        <taxon>Eukaryota</taxon>
        <taxon>Viridiplantae</taxon>
        <taxon>Streptophyta</taxon>
        <taxon>Embryophyta</taxon>
        <taxon>Tracheophyta</taxon>
        <taxon>Spermatophyta</taxon>
        <taxon>Magnoliopsida</taxon>
        <taxon>eudicotyledons</taxon>
        <taxon>Gunneridae</taxon>
        <taxon>Pentapetalae</taxon>
        <taxon>rosids</taxon>
        <taxon>malvids</taxon>
        <taxon>Brassicales</taxon>
        <taxon>Brassicaceae</taxon>
        <taxon>Eutremeae</taxon>
        <taxon>Eutrema</taxon>
    </lineage>
</organism>